<evidence type="ECO:0000313" key="2">
    <source>
        <dbReference type="Proteomes" id="UP000247569"/>
    </source>
</evidence>
<dbReference type="Proteomes" id="UP000247569">
    <property type="component" value="Unassembled WGS sequence"/>
</dbReference>
<gene>
    <name evidence="1" type="ORF">DFR70_102327</name>
</gene>
<organism evidence="1 2">
    <name type="scientific">Nocardia tenerifensis</name>
    <dbReference type="NCBI Taxonomy" id="228006"/>
    <lineage>
        <taxon>Bacteria</taxon>
        <taxon>Bacillati</taxon>
        <taxon>Actinomycetota</taxon>
        <taxon>Actinomycetes</taxon>
        <taxon>Mycobacteriales</taxon>
        <taxon>Nocardiaceae</taxon>
        <taxon>Nocardia</taxon>
    </lineage>
</organism>
<dbReference type="OrthoDB" id="9802522at2"/>
<evidence type="ECO:0000313" key="1">
    <source>
        <dbReference type="EMBL" id="PXX68643.1"/>
    </source>
</evidence>
<accession>A0A318K6W9</accession>
<keyword evidence="2" id="KW-1185">Reference proteome</keyword>
<name>A0A318K6W9_9NOCA</name>
<protein>
    <recommendedName>
        <fullName evidence="3">Glycosyl hydrolase family 39</fullName>
    </recommendedName>
</protein>
<comment type="caution">
    <text evidence="1">The sequence shown here is derived from an EMBL/GenBank/DDBJ whole genome shotgun (WGS) entry which is preliminary data.</text>
</comment>
<dbReference type="InterPro" id="IPR017853">
    <property type="entry name" value="GH"/>
</dbReference>
<dbReference type="EMBL" id="QJKF01000002">
    <property type="protein sequence ID" value="PXX68643.1"/>
    <property type="molecule type" value="Genomic_DNA"/>
</dbReference>
<dbReference type="SUPFAM" id="SSF51445">
    <property type="entry name" value="(Trans)glycosidases"/>
    <property type="match status" value="1"/>
</dbReference>
<sequence length="483" mass="53963">MTATAPFEDLLPDIRLGVVRATSFGLFGPPETFVPQARSMGAGIVRVNIFWSQVEPEPGRWVWEAVDSLLDQLEDGVEAWVTVCAGSRWATRHATGWLPASPAVDLDRYRRFVSELVGRRPGRIRFWQCEIEPCLRLFWAGTAEEYVTHLREFYGAVKEADPDALVVLGGAVPGAMLGDGAAGAKTWASFFGEVLRATGEYFDVFDVHPYGDPYLVPALIDASRSQMAIYGYQKPVVAGEHGGPLPIEFRENLPHLKDVLVANQQQFQGEVPMPDTAEELVAAEDAAVVELYERMDELAPTLQMFMVDCPEELADRRHRLACRDLVMRTMLALSTGVRRTFHYPLAPERPLRRDGRFAGALLFGKLALMDCDGDALGDRYPAADTFELLARKLAGADRVRRLTVPDLPDLYLFEVQRGDRAPLLVVWERRDSEEDKPPTEFTWNWPHPQAIAVDVFDSEIPSEARNGVLRVEVTPTPIFIDVA</sequence>
<dbReference type="AlphaFoldDB" id="A0A318K6W9"/>
<dbReference type="PANTHER" id="PTHR12631:SF10">
    <property type="entry name" value="BETA-XYLOSIDASE-LIKE PROTEIN-RELATED"/>
    <property type="match status" value="1"/>
</dbReference>
<dbReference type="InterPro" id="IPR051923">
    <property type="entry name" value="Glycosyl_Hydrolase_39"/>
</dbReference>
<dbReference type="Gene3D" id="3.20.20.80">
    <property type="entry name" value="Glycosidases"/>
    <property type="match status" value="1"/>
</dbReference>
<proteinExistence type="predicted"/>
<dbReference type="RefSeq" id="WP_040738789.1">
    <property type="nucleotide sequence ID" value="NZ_QJKF01000002.1"/>
</dbReference>
<reference evidence="1 2" key="1">
    <citation type="submission" date="2018-05" db="EMBL/GenBank/DDBJ databases">
        <title>Genomic Encyclopedia of Type Strains, Phase IV (KMG-IV): sequencing the most valuable type-strain genomes for metagenomic binning, comparative biology and taxonomic classification.</title>
        <authorList>
            <person name="Goeker M."/>
        </authorList>
    </citation>
    <scope>NUCLEOTIDE SEQUENCE [LARGE SCALE GENOMIC DNA]</scope>
    <source>
        <strain evidence="1 2">DSM 44704</strain>
    </source>
</reference>
<dbReference type="GO" id="GO:0004553">
    <property type="term" value="F:hydrolase activity, hydrolyzing O-glycosyl compounds"/>
    <property type="evidence" value="ECO:0007669"/>
    <property type="project" value="TreeGrafter"/>
</dbReference>
<evidence type="ECO:0008006" key="3">
    <source>
        <dbReference type="Google" id="ProtNLM"/>
    </source>
</evidence>
<dbReference type="PANTHER" id="PTHR12631">
    <property type="entry name" value="ALPHA-L-IDURONIDASE"/>
    <property type="match status" value="1"/>
</dbReference>